<evidence type="ECO:0000259" key="6">
    <source>
        <dbReference type="PROSITE" id="PS51194"/>
    </source>
</evidence>
<proteinExistence type="predicted"/>
<dbReference type="GO" id="GO:0005524">
    <property type="term" value="F:ATP binding"/>
    <property type="evidence" value="ECO:0007669"/>
    <property type="project" value="UniProtKB-KW"/>
</dbReference>
<dbReference type="CDD" id="cd17990">
    <property type="entry name" value="DEXHc_HrpB"/>
    <property type="match status" value="1"/>
</dbReference>
<dbReference type="RefSeq" id="WP_138563298.1">
    <property type="nucleotide sequence ID" value="NZ_CP040602.1"/>
</dbReference>
<dbReference type="InterPro" id="IPR027417">
    <property type="entry name" value="P-loop_NTPase"/>
</dbReference>
<sequence>MAIFQDLPITEHLPQIVELLSHNDSLILQAEPGAGKSTAVPLYLLQHLELANQRIVMLEPRRLATKALAHYLANQLGEQVGQTVGYQVRNERRVSAHTRLEIITEGILTQRMLQDPELSGTGLIIFDEFHERSIHADLALTLSHDIRSVFNQSLKVLVMSATIDSDLLSQNLNRAPVVSCQGRSYPVTTHFLEKPLSSLHWRDWLPALQKLVIQAQQQTDGDILVFLPGQADILRLQQSLQEFWRQQADTVLICPLYGALKAAQQEQALRADQQGRQKIVLATNIAETSLTIANISAVVDSGLEKVARYDVSSAMTALISQRISKAQATQRQGRAGRVQAGSCYRLWSESQHQSLPDYPKEEIITSDLTALQMALSQWGAGADDLQWLTAPPPAHLTKAQQLLQQLELIDSENKITKSGKKSVSLHFDARIASMLEKNSDADETRKALACDLAALLTDLHFYQQGDDLLFINRIGALQAYRQQAQQALKRYPLKAAVTEQVAQTAKRLARLMNCRLIVHSDAYLQEHAAELLAQVFPDRIAKQRRNNSHEFLLANGKGVKWPEHHALPPSEWIVVADLDGQRRDGRIYLAMPIAAAQIEQQANIVEQAVYRYEQDSGQINGYQSRNLGAITLQQTPLQEFDQQAFNRCLYQALQQTRLQLLPWSKTTLRWLQRVRWLRNYAPEQTEDWPDLCEQALIDNMDKWLVPYISDLQSLSDLKRIDLHGLIQAILPYELWQEVDLQAPESYQTPSGRVIEIDYQIGQLPKVSVVLQELFGELASPPLAWGQQKLSFELLSPARRPIQVTADLANFWQSSYFEVAKEMRGRYPKHRWPEQPLQEKAGTSIKRR</sequence>
<dbReference type="InterPro" id="IPR011545">
    <property type="entry name" value="DEAD/DEAH_box_helicase_dom"/>
</dbReference>
<dbReference type="PROSITE" id="PS51192">
    <property type="entry name" value="HELICASE_ATP_BIND_1"/>
    <property type="match status" value="1"/>
</dbReference>
<name>A0A4P9K4P9_9GAMM</name>
<gene>
    <name evidence="7" type="primary">hrpB</name>
    <name evidence="7" type="ORF">FE785_00365</name>
</gene>
<keyword evidence="2" id="KW-0378">Hydrolase</keyword>
<protein>
    <submittedName>
        <fullName evidence="7">ATP-dependent helicase HrpB</fullName>
    </submittedName>
</protein>
<evidence type="ECO:0000313" key="7">
    <source>
        <dbReference type="EMBL" id="QCU89186.1"/>
    </source>
</evidence>
<dbReference type="PANTHER" id="PTHR43519">
    <property type="entry name" value="ATP-DEPENDENT RNA HELICASE HRPB"/>
    <property type="match status" value="1"/>
</dbReference>
<dbReference type="GO" id="GO:0016787">
    <property type="term" value="F:hydrolase activity"/>
    <property type="evidence" value="ECO:0007669"/>
    <property type="project" value="UniProtKB-KW"/>
</dbReference>
<dbReference type="InterPro" id="IPR013689">
    <property type="entry name" value="RNA_helicase_ATP-dep_HrpB_C"/>
</dbReference>
<dbReference type="GO" id="GO:0003676">
    <property type="term" value="F:nucleic acid binding"/>
    <property type="evidence" value="ECO:0007669"/>
    <property type="project" value="InterPro"/>
</dbReference>
<keyword evidence="4" id="KW-0067">ATP-binding</keyword>
<dbReference type="AlphaFoldDB" id="A0A4P9K4P9"/>
<dbReference type="Proteomes" id="UP000304864">
    <property type="component" value="Chromosome"/>
</dbReference>
<dbReference type="Pfam" id="PF00271">
    <property type="entry name" value="Helicase_C"/>
    <property type="match status" value="1"/>
</dbReference>
<dbReference type="SMART" id="SM00490">
    <property type="entry name" value="HELICc"/>
    <property type="match status" value="1"/>
</dbReference>
<dbReference type="InterPro" id="IPR014001">
    <property type="entry name" value="Helicase_ATP-bd"/>
</dbReference>
<dbReference type="PROSITE" id="PS51194">
    <property type="entry name" value="HELICASE_CTER"/>
    <property type="match status" value="1"/>
</dbReference>
<dbReference type="InterPro" id="IPR010225">
    <property type="entry name" value="HrpB"/>
</dbReference>
<evidence type="ECO:0000256" key="1">
    <source>
        <dbReference type="ARBA" id="ARBA00022741"/>
    </source>
</evidence>
<dbReference type="NCBIfam" id="TIGR01970">
    <property type="entry name" value="DEAH_box_HrpB"/>
    <property type="match status" value="1"/>
</dbReference>
<dbReference type="InterPro" id="IPR001650">
    <property type="entry name" value="Helicase_C-like"/>
</dbReference>
<dbReference type="SUPFAM" id="SSF52540">
    <property type="entry name" value="P-loop containing nucleoside triphosphate hydrolases"/>
    <property type="match status" value="1"/>
</dbReference>
<keyword evidence="8" id="KW-1185">Reference proteome</keyword>
<evidence type="ECO:0000256" key="2">
    <source>
        <dbReference type="ARBA" id="ARBA00022801"/>
    </source>
</evidence>
<dbReference type="FunFam" id="3.40.50.300:FF:002125">
    <property type="entry name" value="ATP-dependent helicase HrpB"/>
    <property type="match status" value="1"/>
</dbReference>
<dbReference type="OrthoDB" id="9805617at2"/>
<evidence type="ECO:0000313" key="8">
    <source>
        <dbReference type="Proteomes" id="UP000304864"/>
    </source>
</evidence>
<dbReference type="EMBL" id="CP040602">
    <property type="protein sequence ID" value="QCU89186.1"/>
    <property type="molecule type" value="Genomic_DNA"/>
</dbReference>
<dbReference type="Gene3D" id="3.40.50.300">
    <property type="entry name" value="P-loop containing nucleotide triphosphate hydrolases"/>
    <property type="match status" value="2"/>
</dbReference>
<evidence type="ECO:0000256" key="4">
    <source>
        <dbReference type="ARBA" id="ARBA00022840"/>
    </source>
</evidence>
<dbReference type="PANTHER" id="PTHR43519:SF1">
    <property type="entry name" value="ATP-DEPENDENT RNA HELICASE HRPB"/>
    <property type="match status" value="1"/>
</dbReference>
<dbReference type="KEGG" id="thig:FE785_00365"/>
<reference evidence="7 8" key="1">
    <citation type="submission" date="2019-05" db="EMBL/GenBank/DDBJ databases">
        <title>Thiomicrorhabdus sediminis sp. nov, a novel sulfur-oxidizing bacterium isolated from coastal sediment.</title>
        <authorList>
            <person name="Liu X."/>
        </authorList>
    </citation>
    <scope>NUCLEOTIDE SEQUENCE [LARGE SCALE GENOMIC DNA]</scope>
    <source>
        <strain evidence="7 8">G1</strain>
    </source>
</reference>
<evidence type="ECO:0000259" key="5">
    <source>
        <dbReference type="PROSITE" id="PS51192"/>
    </source>
</evidence>
<dbReference type="InterPro" id="IPR049614">
    <property type="entry name" value="HrpB_DEXH"/>
</dbReference>
<dbReference type="Pfam" id="PF00270">
    <property type="entry name" value="DEAD"/>
    <property type="match status" value="1"/>
</dbReference>
<accession>A0A4P9K4P9</accession>
<keyword evidence="3 7" id="KW-0347">Helicase</keyword>
<dbReference type="PIRSF" id="PIRSF005496">
    <property type="entry name" value="ATP_hel_hrpB"/>
    <property type="match status" value="1"/>
</dbReference>
<feature type="domain" description="Helicase ATP-binding" evidence="5">
    <location>
        <begin position="17"/>
        <end position="181"/>
    </location>
</feature>
<dbReference type="SMART" id="SM00487">
    <property type="entry name" value="DEXDc"/>
    <property type="match status" value="1"/>
</dbReference>
<keyword evidence="1" id="KW-0547">Nucleotide-binding</keyword>
<dbReference type="Pfam" id="PF08482">
    <property type="entry name" value="HrpB_C"/>
    <property type="match status" value="1"/>
</dbReference>
<dbReference type="GO" id="GO:0004386">
    <property type="term" value="F:helicase activity"/>
    <property type="evidence" value="ECO:0007669"/>
    <property type="project" value="UniProtKB-KW"/>
</dbReference>
<dbReference type="CDD" id="cd18791">
    <property type="entry name" value="SF2_C_RHA"/>
    <property type="match status" value="1"/>
</dbReference>
<dbReference type="Gene3D" id="1.20.120.1080">
    <property type="match status" value="1"/>
</dbReference>
<feature type="domain" description="Helicase C-terminal" evidence="6">
    <location>
        <begin position="207"/>
        <end position="379"/>
    </location>
</feature>
<organism evidence="7 8">
    <name type="scientific">Thiomicrorhabdus sediminis</name>
    <dbReference type="NCBI Taxonomy" id="2580412"/>
    <lineage>
        <taxon>Bacteria</taxon>
        <taxon>Pseudomonadati</taxon>
        <taxon>Pseudomonadota</taxon>
        <taxon>Gammaproteobacteria</taxon>
        <taxon>Thiotrichales</taxon>
        <taxon>Piscirickettsiaceae</taxon>
        <taxon>Thiomicrorhabdus</taxon>
    </lineage>
</organism>
<evidence type="ECO:0000256" key="3">
    <source>
        <dbReference type="ARBA" id="ARBA00022806"/>
    </source>
</evidence>